<feature type="signal peptide" evidence="1">
    <location>
        <begin position="1"/>
        <end position="22"/>
    </location>
</feature>
<dbReference type="Proteomes" id="UP000570514">
    <property type="component" value="Unassembled WGS sequence"/>
</dbReference>
<name>A0A846N5H4_9PROT</name>
<evidence type="ECO:0000256" key="1">
    <source>
        <dbReference type="SAM" id="SignalP"/>
    </source>
</evidence>
<dbReference type="EMBL" id="JAASRM010000001">
    <property type="protein sequence ID" value="NIK90297.1"/>
    <property type="molecule type" value="Genomic_DNA"/>
</dbReference>
<sequence>MRRIEISAGIFAALLLGAPAVADDAPFLGTDPASVMAKGEKSIQQWLVFGHGHCKESFNSFQSQTEFDYGVTDRLQVAVSLLYDWDRTHPQGEASVQTSLVGLQGEAVWSVIAPDKGPLGVAIAVDPAFNPSSRAIAFRLLFTTYVAHFENVLNINFENSWDKDGFGHWQDSSAIVFNYGLAHALNKNWTLGVEVGNEFAFNAMLGNADLGTLASTFYAGPTVQYAGETATISLGVQTQLPLSTGDHVENGYRVDAERWRVALRVSRSL</sequence>
<organism evidence="2 3">
    <name type="scientific">Rhizomicrobium palustre</name>
    <dbReference type="NCBI Taxonomy" id="189966"/>
    <lineage>
        <taxon>Bacteria</taxon>
        <taxon>Pseudomonadati</taxon>
        <taxon>Pseudomonadota</taxon>
        <taxon>Alphaproteobacteria</taxon>
        <taxon>Micropepsales</taxon>
        <taxon>Micropepsaceae</taxon>
        <taxon>Rhizomicrobium</taxon>
    </lineage>
</organism>
<dbReference type="AlphaFoldDB" id="A0A846N5H4"/>
<keyword evidence="3" id="KW-1185">Reference proteome</keyword>
<comment type="caution">
    <text evidence="2">The sequence shown here is derived from an EMBL/GenBank/DDBJ whole genome shotgun (WGS) entry which is preliminary data.</text>
</comment>
<feature type="chain" id="PRO_5032347969" description="Transporter" evidence="1">
    <location>
        <begin position="23"/>
        <end position="269"/>
    </location>
</feature>
<reference evidence="2 3" key="1">
    <citation type="submission" date="2020-03" db="EMBL/GenBank/DDBJ databases">
        <title>Genomic Encyclopedia of Type Strains, Phase IV (KMG-IV): sequencing the most valuable type-strain genomes for metagenomic binning, comparative biology and taxonomic classification.</title>
        <authorList>
            <person name="Goeker M."/>
        </authorList>
    </citation>
    <scope>NUCLEOTIDE SEQUENCE [LARGE SCALE GENOMIC DNA]</scope>
    <source>
        <strain evidence="2 3">DSM 19867</strain>
    </source>
</reference>
<protein>
    <recommendedName>
        <fullName evidence="4">Transporter</fullName>
    </recommendedName>
</protein>
<dbReference type="RefSeq" id="WP_167084723.1">
    <property type="nucleotide sequence ID" value="NZ_BAAADC010000001.1"/>
</dbReference>
<evidence type="ECO:0008006" key="4">
    <source>
        <dbReference type="Google" id="ProtNLM"/>
    </source>
</evidence>
<proteinExistence type="predicted"/>
<evidence type="ECO:0000313" key="3">
    <source>
        <dbReference type="Proteomes" id="UP000570514"/>
    </source>
</evidence>
<accession>A0A846N5H4</accession>
<evidence type="ECO:0000313" key="2">
    <source>
        <dbReference type="EMBL" id="NIK90297.1"/>
    </source>
</evidence>
<gene>
    <name evidence="2" type="ORF">FHS83_003615</name>
</gene>
<dbReference type="SUPFAM" id="SSF56935">
    <property type="entry name" value="Porins"/>
    <property type="match status" value="1"/>
</dbReference>
<keyword evidence="1" id="KW-0732">Signal</keyword>